<evidence type="ECO:0000313" key="2">
    <source>
        <dbReference type="EMBL" id="MPR33553.1"/>
    </source>
</evidence>
<sequence length="152" mass="17210">MELYRLAREKFASTLSGKGAALKGARWNSIGVELIYTASNRSLAMAEVAVHFSLATLPEDYMMITLFVPDALAIKEVSEVDLPTNWREFPHPVSTQKFGDDFLAENKFCLLKIPSAVTKGDFNILINPNHQDFGRIKIVEIEKFPFDKRIFK</sequence>
<reference evidence="2 3" key="1">
    <citation type="submission" date="2019-10" db="EMBL/GenBank/DDBJ databases">
        <title>Draft Genome Sequence of Cytophagaceae sp. SJW1-29.</title>
        <authorList>
            <person name="Choi A."/>
        </authorList>
    </citation>
    <scope>NUCLEOTIDE SEQUENCE [LARGE SCALE GENOMIC DNA]</scope>
    <source>
        <strain evidence="2 3">SJW1-29</strain>
    </source>
</reference>
<proteinExistence type="predicted"/>
<comment type="caution">
    <text evidence="2">The sequence shown here is derived from an EMBL/GenBank/DDBJ whole genome shotgun (WGS) entry which is preliminary data.</text>
</comment>
<organism evidence="2 3">
    <name type="scientific">Salmonirosea aquatica</name>
    <dbReference type="NCBI Taxonomy" id="2654236"/>
    <lineage>
        <taxon>Bacteria</taxon>
        <taxon>Pseudomonadati</taxon>
        <taxon>Bacteroidota</taxon>
        <taxon>Cytophagia</taxon>
        <taxon>Cytophagales</taxon>
        <taxon>Spirosomataceae</taxon>
        <taxon>Salmonirosea</taxon>
    </lineage>
</organism>
<evidence type="ECO:0000313" key="3">
    <source>
        <dbReference type="Proteomes" id="UP000479293"/>
    </source>
</evidence>
<dbReference type="Proteomes" id="UP000479293">
    <property type="component" value="Unassembled WGS sequence"/>
</dbReference>
<keyword evidence="3" id="KW-1185">Reference proteome</keyword>
<dbReference type="EMBL" id="WHLY01000002">
    <property type="protein sequence ID" value="MPR33553.1"/>
    <property type="molecule type" value="Genomic_DNA"/>
</dbReference>
<name>A0A7C9FXX3_9BACT</name>
<dbReference type="AlphaFoldDB" id="A0A7C9FXX3"/>
<dbReference type="Pfam" id="PF08808">
    <property type="entry name" value="RES"/>
    <property type="match status" value="1"/>
</dbReference>
<dbReference type="SMART" id="SM00953">
    <property type="entry name" value="RES"/>
    <property type="match status" value="1"/>
</dbReference>
<protein>
    <submittedName>
        <fullName evidence="2">RES domain-containing protein</fullName>
    </submittedName>
</protein>
<dbReference type="InterPro" id="IPR014914">
    <property type="entry name" value="RES_dom"/>
</dbReference>
<dbReference type="RefSeq" id="WP_152758894.1">
    <property type="nucleotide sequence ID" value="NZ_WHLY01000002.1"/>
</dbReference>
<feature type="domain" description="RES" evidence="1">
    <location>
        <begin position="14"/>
        <end position="140"/>
    </location>
</feature>
<gene>
    <name evidence="2" type="ORF">GBK04_09285</name>
</gene>
<accession>A0A7C9FXX3</accession>
<evidence type="ECO:0000259" key="1">
    <source>
        <dbReference type="SMART" id="SM00953"/>
    </source>
</evidence>